<dbReference type="AlphaFoldDB" id="A0A1Q3E9H6"/>
<sequence length="89" mass="10407">MISYDRSFSSCSQWESMRLSCLYSKSSSLEQAALFVSRCLFATSRKLSHFSFQRVFGISTTVRRFRARSGHTYSQHPIFVREGKYFGHF</sequence>
<dbReference type="EMBL" id="BDGU01000152">
    <property type="protein sequence ID" value="GAW03769.1"/>
    <property type="molecule type" value="Genomic_DNA"/>
</dbReference>
<evidence type="ECO:0000313" key="1">
    <source>
        <dbReference type="EMBL" id="GAW03769.1"/>
    </source>
</evidence>
<protein>
    <submittedName>
        <fullName evidence="1">Uncharacterized protein</fullName>
    </submittedName>
</protein>
<reference evidence="1 2" key="1">
    <citation type="submission" date="2016-08" db="EMBL/GenBank/DDBJ databases">
        <authorList>
            <consortium name="Lentinula edodes genome sequencing consortium"/>
            <person name="Sakamoto Y."/>
            <person name="Nakade K."/>
            <person name="Sato S."/>
            <person name="Yoshida Y."/>
            <person name="Miyazaki K."/>
            <person name="Natsume S."/>
            <person name="Konno N."/>
        </authorList>
    </citation>
    <scope>NUCLEOTIDE SEQUENCE [LARGE SCALE GENOMIC DNA]</scope>
    <source>
        <strain evidence="1 2">NBRC 111202</strain>
    </source>
</reference>
<accession>A0A1Q3E9H6</accession>
<reference evidence="1 2" key="2">
    <citation type="submission" date="2017-02" db="EMBL/GenBank/DDBJ databases">
        <title>A genome survey and senescence transcriptome analysis in Lentinula edodes.</title>
        <authorList>
            <person name="Sakamoto Y."/>
            <person name="Nakade K."/>
            <person name="Sato S."/>
            <person name="Yoshida Y."/>
            <person name="Miyazaki K."/>
            <person name="Natsume S."/>
            <person name="Konno N."/>
        </authorList>
    </citation>
    <scope>NUCLEOTIDE SEQUENCE [LARGE SCALE GENOMIC DNA]</scope>
    <source>
        <strain evidence="1 2">NBRC 111202</strain>
    </source>
</reference>
<comment type="caution">
    <text evidence="1">The sequence shown here is derived from an EMBL/GenBank/DDBJ whole genome shotgun (WGS) entry which is preliminary data.</text>
</comment>
<dbReference type="Proteomes" id="UP000188533">
    <property type="component" value="Unassembled WGS sequence"/>
</dbReference>
<name>A0A1Q3E9H6_LENED</name>
<proteinExistence type="predicted"/>
<gene>
    <name evidence="1" type="ORF">LENED_005518</name>
</gene>
<organism evidence="1 2">
    <name type="scientific">Lentinula edodes</name>
    <name type="common">Shiitake mushroom</name>
    <name type="synonym">Lentinus edodes</name>
    <dbReference type="NCBI Taxonomy" id="5353"/>
    <lineage>
        <taxon>Eukaryota</taxon>
        <taxon>Fungi</taxon>
        <taxon>Dikarya</taxon>
        <taxon>Basidiomycota</taxon>
        <taxon>Agaricomycotina</taxon>
        <taxon>Agaricomycetes</taxon>
        <taxon>Agaricomycetidae</taxon>
        <taxon>Agaricales</taxon>
        <taxon>Marasmiineae</taxon>
        <taxon>Omphalotaceae</taxon>
        <taxon>Lentinula</taxon>
    </lineage>
</organism>
<evidence type="ECO:0000313" key="2">
    <source>
        <dbReference type="Proteomes" id="UP000188533"/>
    </source>
</evidence>
<keyword evidence="2" id="KW-1185">Reference proteome</keyword>